<name>D1BJ46_SANKS</name>
<evidence type="ECO:0000313" key="2">
    <source>
        <dbReference type="EMBL" id="ACZ22240.1"/>
    </source>
</evidence>
<dbReference type="RefSeq" id="WP_012867309.1">
    <property type="nucleotide sequence ID" value="NC_013521.1"/>
</dbReference>
<reference evidence="2 3" key="1">
    <citation type="journal article" date="2009" name="Stand. Genomic Sci.">
        <title>Complete genome sequence of Sanguibacter keddieii type strain (ST-74).</title>
        <authorList>
            <person name="Ivanova N."/>
            <person name="Sikorski J."/>
            <person name="Sims D."/>
            <person name="Brettin T."/>
            <person name="Detter J.C."/>
            <person name="Han C."/>
            <person name="Lapidus A."/>
            <person name="Copeland A."/>
            <person name="Glavina Del Rio T."/>
            <person name="Nolan M."/>
            <person name="Chen F."/>
            <person name="Lucas S."/>
            <person name="Tice H."/>
            <person name="Cheng J.F."/>
            <person name="Bruce D."/>
            <person name="Goodwin L."/>
            <person name="Pitluck S."/>
            <person name="Pati A."/>
            <person name="Mavromatis K."/>
            <person name="Chen A."/>
            <person name="Palaniappan K."/>
            <person name="D'haeseleer P."/>
            <person name="Chain P."/>
            <person name="Bristow J."/>
            <person name="Eisen J.A."/>
            <person name="Markowitz V."/>
            <person name="Hugenholtz P."/>
            <person name="Goker M."/>
            <person name="Pukall R."/>
            <person name="Klenk H.P."/>
            <person name="Kyrpides N.C."/>
        </authorList>
    </citation>
    <scope>NUCLEOTIDE SEQUENCE [LARGE SCALE GENOMIC DNA]</scope>
    <source>
        <strain evidence="3">ATCC 51767 / DSM 10542 / NCFB 3025 / ST-74</strain>
    </source>
</reference>
<keyword evidence="3" id="KW-1185">Reference proteome</keyword>
<evidence type="ECO:0000313" key="3">
    <source>
        <dbReference type="Proteomes" id="UP000000322"/>
    </source>
</evidence>
<gene>
    <name evidence="2" type="ordered locus">Sked_23250</name>
</gene>
<organism evidence="2 3">
    <name type="scientific">Sanguibacter keddieii (strain ATCC 51767 / DSM 10542 / NCFB 3025 / ST-74)</name>
    <dbReference type="NCBI Taxonomy" id="446469"/>
    <lineage>
        <taxon>Bacteria</taxon>
        <taxon>Bacillati</taxon>
        <taxon>Actinomycetota</taxon>
        <taxon>Actinomycetes</taxon>
        <taxon>Micrococcales</taxon>
        <taxon>Sanguibacteraceae</taxon>
        <taxon>Sanguibacter</taxon>
    </lineage>
</organism>
<dbReference type="STRING" id="446469.Sked_23250"/>
<dbReference type="HOGENOM" id="CLU_030805_1_0_11"/>
<dbReference type="Proteomes" id="UP000000322">
    <property type="component" value="Chromosome"/>
</dbReference>
<protein>
    <submittedName>
        <fullName evidence="2">Competence/damage-inducible protein cinA</fullName>
    </submittedName>
</protein>
<sequence length="171" mass="17139">MTGVTADGAGGPGPDRTVERLVATMTRAGLTLATAESLTGGGLAARVVDVPGASAVLRGGVVAYATDLKARLLGVDEELLSRRGAVDPDVALAMASGVRLLLGADVGVSTTGVAGPEPQDGVAPGTVYIAVDDGRGRPLVRRLELEGARDAVRSQTVAAALHLVLEVVDHA</sequence>
<dbReference type="InterPro" id="IPR036653">
    <property type="entry name" value="CinA-like_C"/>
</dbReference>
<feature type="domain" description="CinA C-terminal" evidence="1">
    <location>
        <begin position="18"/>
        <end position="167"/>
    </location>
</feature>
<evidence type="ECO:0000259" key="1">
    <source>
        <dbReference type="Pfam" id="PF02464"/>
    </source>
</evidence>
<dbReference type="OrthoDB" id="1253990at2"/>
<dbReference type="InterPro" id="IPR008136">
    <property type="entry name" value="CinA_C"/>
</dbReference>
<proteinExistence type="predicted"/>
<dbReference type="eggNOG" id="COG1546">
    <property type="taxonomic scope" value="Bacteria"/>
</dbReference>
<dbReference type="SUPFAM" id="SSF142433">
    <property type="entry name" value="CinA-like"/>
    <property type="match status" value="1"/>
</dbReference>
<dbReference type="EMBL" id="CP001819">
    <property type="protein sequence ID" value="ACZ22240.1"/>
    <property type="molecule type" value="Genomic_DNA"/>
</dbReference>
<dbReference type="Pfam" id="PF02464">
    <property type="entry name" value="CinA"/>
    <property type="match status" value="1"/>
</dbReference>
<dbReference type="KEGG" id="ske:Sked_23250"/>
<dbReference type="NCBIfam" id="TIGR00199">
    <property type="entry name" value="PncC_domain"/>
    <property type="match status" value="1"/>
</dbReference>
<dbReference type="Gene3D" id="3.90.950.20">
    <property type="entry name" value="CinA-like"/>
    <property type="match status" value="1"/>
</dbReference>
<accession>D1BJ46</accession>
<dbReference type="AlphaFoldDB" id="D1BJ46"/>